<organism evidence="2">
    <name type="scientific">viral metagenome</name>
    <dbReference type="NCBI Taxonomy" id="1070528"/>
    <lineage>
        <taxon>unclassified sequences</taxon>
        <taxon>metagenomes</taxon>
        <taxon>organismal metagenomes</taxon>
    </lineage>
</organism>
<accession>A0A6C0B4H8</accession>
<keyword evidence="1" id="KW-0472">Membrane</keyword>
<sequence>MVSGIVDKTKVSGMALYNKGKDFLSGGTVVSKIMLTMIFIILFIVCVNLIKRLYRKYQQIKNSSPWVFKGTKDAKSRMVILQDPTKYGAVTLPRSENEYGGLEFAYMLWIHIDDWSKNENKMKHILHKGNSTGNPLQSPGIWLDKTKNTLIINMNTFENVREFIEVDNIPLNKWVHVTVAVRQRNLDVFINGNLVKRLNLKSLPKQNYGDIYLNAFGGFGGFLSNVQYFNHYISFREIDEHLKNGPSDSACVGSGKQPPYFVPNWWIS</sequence>
<protein>
    <recommendedName>
        <fullName evidence="3">Lectin/glucanase superfamily protein</fullName>
    </recommendedName>
</protein>
<dbReference type="Pfam" id="PF13385">
    <property type="entry name" value="Laminin_G_3"/>
    <property type="match status" value="1"/>
</dbReference>
<name>A0A6C0B4H8_9ZZZZ</name>
<dbReference type="SUPFAM" id="SSF49899">
    <property type="entry name" value="Concanavalin A-like lectins/glucanases"/>
    <property type="match status" value="1"/>
</dbReference>
<evidence type="ECO:0000256" key="1">
    <source>
        <dbReference type="SAM" id="Phobius"/>
    </source>
</evidence>
<dbReference type="Gene3D" id="2.60.120.200">
    <property type="match status" value="1"/>
</dbReference>
<dbReference type="EMBL" id="MN739060">
    <property type="protein sequence ID" value="QHS86704.1"/>
    <property type="molecule type" value="Genomic_DNA"/>
</dbReference>
<keyword evidence="1" id="KW-0812">Transmembrane</keyword>
<evidence type="ECO:0008006" key="3">
    <source>
        <dbReference type="Google" id="ProtNLM"/>
    </source>
</evidence>
<keyword evidence="1" id="KW-1133">Transmembrane helix</keyword>
<reference evidence="2" key="1">
    <citation type="journal article" date="2020" name="Nature">
        <title>Giant virus diversity and host interactions through global metagenomics.</title>
        <authorList>
            <person name="Schulz F."/>
            <person name="Roux S."/>
            <person name="Paez-Espino D."/>
            <person name="Jungbluth S."/>
            <person name="Walsh D.A."/>
            <person name="Denef V.J."/>
            <person name="McMahon K.D."/>
            <person name="Konstantinidis K.T."/>
            <person name="Eloe-Fadrosh E.A."/>
            <person name="Kyrpides N.C."/>
            <person name="Woyke T."/>
        </authorList>
    </citation>
    <scope>NUCLEOTIDE SEQUENCE</scope>
    <source>
        <strain evidence="2">GVMAG-M-3300009422-16</strain>
    </source>
</reference>
<feature type="transmembrane region" description="Helical" evidence="1">
    <location>
        <begin position="29"/>
        <end position="50"/>
    </location>
</feature>
<dbReference type="InterPro" id="IPR013320">
    <property type="entry name" value="ConA-like_dom_sf"/>
</dbReference>
<evidence type="ECO:0000313" key="2">
    <source>
        <dbReference type="EMBL" id="QHS86704.1"/>
    </source>
</evidence>
<proteinExistence type="predicted"/>
<dbReference type="AlphaFoldDB" id="A0A6C0B4H8"/>